<dbReference type="GO" id="GO:0020002">
    <property type="term" value="C:host cell plasma membrane"/>
    <property type="evidence" value="ECO:0007669"/>
    <property type="project" value="UniProtKB-SubCell"/>
</dbReference>
<keyword evidence="5" id="KW-0863">Zinc-finger</keyword>
<accession>Q8Q6U5</accession>
<evidence type="ECO:0000256" key="6">
    <source>
        <dbReference type="SAM" id="MobiDB-lite"/>
    </source>
</evidence>
<dbReference type="InterPro" id="IPR036875">
    <property type="entry name" value="Znf_CCHC_sf"/>
</dbReference>
<dbReference type="InterPro" id="IPR010999">
    <property type="entry name" value="Retrovr_matrix"/>
</dbReference>
<gene>
    <name evidence="8" type="primary">gag</name>
</gene>
<keyword evidence="3" id="KW-1043">Host membrane</keyword>
<organism evidence="8">
    <name type="scientific">Porcine endogenous retrovirus</name>
    <dbReference type="NCBI Taxonomy" id="61673"/>
    <lineage>
        <taxon>Viruses</taxon>
        <taxon>Riboviria</taxon>
        <taxon>Pararnavirae</taxon>
        <taxon>Artverviricota</taxon>
        <taxon>Revtraviricetes</taxon>
        <taxon>Ortervirales</taxon>
        <taxon>Retroviridae</taxon>
        <taxon>Orthoretrovirinae</taxon>
        <taxon>Gammaretrovirus</taxon>
        <taxon>Gammaretrovirus porConc</taxon>
        <taxon>Porcine type-C oncovirus</taxon>
    </lineage>
</organism>
<dbReference type="Gene3D" id="4.10.60.10">
    <property type="entry name" value="Zinc finger, CCHC-type"/>
    <property type="match status" value="1"/>
</dbReference>
<dbReference type="SUPFAM" id="SSF57756">
    <property type="entry name" value="Retrovirus zinc finger-like domains"/>
    <property type="match status" value="1"/>
</dbReference>
<dbReference type="Pfam" id="PF00098">
    <property type="entry name" value="zf-CCHC"/>
    <property type="match status" value="1"/>
</dbReference>
<keyword evidence="2" id="KW-1032">Host cell membrane</keyword>
<dbReference type="InterPro" id="IPR000840">
    <property type="entry name" value="G_retro_matrix"/>
</dbReference>
<dbReference type="SUPFAM" id="SSF47836">
    <property type="entry name" value="Retroviral matrix proteins"/>
    <property type="match status" value="1"/>
</dbReference>
<comment type="subcellular location">
    <subcellularLocation>
        <location evidence="1">Host cell membrane</location>
    </subcellularLocation>
</comment>
<dbReference type="InterPro" id="IPR050462">
    <property type="entry name" value="Retroviral_Gag-Pol_poly"/>
</dbReference>
<feature type="compositionally biased region" description="Pro residues" evidence="6">
    <location>
        <begin position="139"/>
        <end position="153"/>
    </location>
</feature>
<dbReference type="GO" id="GO:0019068">
    <property type="term" value="P:virion assembly"/>
    <property type="evidence" value="ECO:0007669"/>
    <property type="project" value="InterPro"/>
</dbReference>
<feature type="region of interest" description="Disordered" evidence="6">
    <location>
        <begin position="414"/>
        <end position="491"/>
    </location>
</feature>
<evidence type="ECO:0000259" key="7">
    <source>
        <dbReference type="PROSITE" id="PS50158"/>
    </source>
</evidence>
<dbReference type="GO" id="GO:0008270">
    <property type="term" value="F:zinc ion binding"/>
    <property type="evidence" value="ECO:0007669"/>
    <property type="project" value="UniProtKB-KW"/>
</dbReference>
<evidence type="ECO:0000256" key="3">
    <source>
        <dbReference type="ARBA" id="ARBA00022870"/>
    </source>
</evidence>
<dbReference type="InterPro" id="IPR008919">
    <property type="entry name" value="Retrov_capsid_N"/>
</dbReference>
<dbReference type="Gene3D" id="1.10.150.180">
    <property type="entry name" value="Gamma-retroviral matrix domain"/>
    <property type="match status" value="1"/>
</dbReference>
<evidence type="ECO:0000256" key="1">
    <source>
        <dbReference type="ARBA" id="ARBA00004165"/>
    </source>
</evidence>
<feature type="compositionally biased region" description="Basic and acidic residues" evidence="6">
    <location>
        <begin position="462"/>
        <end position="472"/>
    </location>
</feature>
<reference evidence="8" key="1">
    <citation type="journal article" date="2002" name="J. Virol.">
        <title>Characterization of chromosomally assigned replication-competent gamma porcine endogenous retroviruses derived from a large white pig and expression in human cells.</title>
        <authorList>
            <person name="Niebert M."/>
            <person name="Rogel-Gaillard C."/>
            <person name="Chardon P."/>
            <person name="Tonjes R.R."/>
        </authorList>
    </citation>
    <scope>NUCLEOTIDE SEQUENCE</scope>
</reference>
<feature type="compositionally biased region" description="Basic and acidic residues" evidence="6">
    <location>
        <begin position="414"/>
        <end position="450"/>
    </location>
</feature>
<evidence type="ECO:0000313" key="8">
    <source>
        <dbReference type="EMBL" id="AAL87855.1"/>
    </source>
</evidence>
<dbReference type="SMART" id="SM00343">
    <property type="entry name" value="ZnF_C2HC"/>
    <property type="match status" value="1"/>
</dbReference>
<dbReference type="EMBL" id="AF435967">
    <property type="protein sequence ID" value="AAL87855.1"/>
    <property type="molecule type" value="Genomic_DNA"/>
</dbReference>
<dbReference type="Pfam" id="PF01140">
    <property type="entry name" value="Gag_MA"/>
    <property type="match status" value="1"/>
</dbReference>
<dbReference type="InterPro" id="IPR036946">
    <property type="entry name" value="G_retro_matrix_sf"/>
</dbReference>
<evidence type="ECO:0000256" key="4">
    <source>
        <dbReference type="ARBA" id="ARBA00023136"/>
    </source>
</evidence>
<evidence type="ECO:0000256" key="2">
    <source>
        <dbReference type="ARBA" id="ARBA00022511"/>
    </source>
</evidence>
<proteinExistence type="predicted"/>
<feature type="region of interest" description="Disordered" evidence="6">
    <location>
        <begin position="95"/>
        <end position="200"/>
    </location>
</feature>
<dbReference type="PANTHER" id="PTHR33166">
    <property type="entry name" value="GAG_P30 DOMAIN-CONTAINING PROTEIN"/>
    <property type="match status" value="1"/>
</dbReference>
<keyword evidence="4" id="KW-0472">Membrane</keyword>
<keyword evidence="5" id="KW-0479">Metal-binding</keyword>
<dbReference type="Gene3D" id="1.10.375.10">
    <property type="entry name" value="Human Immunodeficiency Virus Type 1 Capsid Protein"/>
    <property type="match status" value="1"/>
</dbReference>
<sequence length="525" mass="59527">MGQTVTTPLSLTLDHWTEVKSRAHNLSVQVKKGPWQTFCGSEWPTFDGGWPSNGTFNSENILAGQAIIFQTGPRSYSDHEPYIPTCQELAKDPPPWVKPWLNKPRKARPPNLAFGEKNQHSAEKVKPSPHIYPEIEEPPAWPEPQSVPPPPYPAQGAARGPSAPPGAPAVEGPVAGTRTRRGATPERTDEIATLPLRTYGPPIPGGQLQPLQYWPFSSADLYNWKTNHPPFSEDPQRLTGLVESLMFSHQPTWDDCQQLLQTLFTTEERERILLEARKNVPGADGRPTQLQNEIDMGFPLTRPGWDYNTAEGRESLKIYRQALVAGLVRGPSRRPHNLGKLTDFTQAPNAPPSVFLKAFMKPFRRFTPFDPPSQPQKPSVALPFIAQSALNITKKLQRLEGLQKAQLRHLVKEPEKVYSKREPEEERDQRKEREREERQERRNNRQEKNLTKILAPVVQGKNHRERDRDFRKIRSGPRHSGNLGNRTPLDKDQCAYCKEKGHWARDCPKKGTKGLKVLALEEDKD</sequence>
<dbReference type="InterPro" id="IPR001878">
    <property type="entry name" value="Znf_CCHC"/>
</dbReference>
<evidence type="ECO:0000256" key="5">
    <source>
        <dbReference type="PROSITE-ProRule" id="PRU00047"/>
    </source>
</evidence>
<dbReference type="Pfam" id="PF02093">
    <property type="entry name" value="Gag_p30"/>
    <property type="match status" value="1"/>
</dbReference>
<name>Q8Q6U5_9GAMR</name>
<protein>
    <submittedName>
        <fullName evidence="8">Group specific antigen</fullName>
    </submittedName>
</protein>
<dbReference type="SUPFAM" id="SSF47943">
    <property type="entry name" value="Retrovirus capsid protein, N-terminal core domain"/>
    <property type="match status" value="1"/>
</dbReference>
<dbReference type="GO" id="GO:0003676">
    <property type="term" value="F:nucleic acid binding"/>
    <property type="evidence" value="ECO:0007669"/>
    <property type="project" value="InterPro"/>
</dbReference>
<dbReference type="InterPro" id="IPR003036">
    <property type="entry name" value="Gag_P30"/>
</dbReference>
<dbReference type="PROSITE" id="PS50158">
    <property type="entry name" value="ZF_CCHC"/>
    <property type="match status" value="1"/>
</dbReference>
<keyword evidence="5" id="KW-0862">Zinc</keyword>
<feature type="domain" description="CCHC-type" evidence="7">
    <location>
        <begin position="494"/>
        <end position="509"/>
    </location>
</feature>
<feature type="compositionally biased region" description="Basic and acidic residues" evidence="6">
    <location>
        <begin position="117"/>
        <end position="126"/>
    </location>
</feature>